<comment type="function">
    <text evidence="1">Involved in chromosome partition. Localize to both poles of the predivisional cell following completion of DNA replication.</text>
</comment>
<evidence type="ECO:0000256" key="1">
    <source>
        <dbReference type="ARBA" id="ARBA00057242"/>
    </source>
</evidence>
<comment type="caution">
    <text evidence="4">The sequence shown here is derived from an EMBL/GenBank/DDBJ whole genome shotgun (WGS) entry which is preliminary data.</text>
</comment>
<dbReference type="PANTHER" id="PTHR13696">
    <property type="entry name" value="P-LOOP CONTAINING NUCLEOSIDE TRIPHOSPHATE HYDROLASE"/>
    <property type="match status" value="1"/>
</dbReference>
<evidence type="ECO:0000259" key="3">
    <source>
        <dbReference type="Pfam" id="PF13614"/>
    </source>
</evidence>
<name>A0A366FRP4_9HYPH</name>
<accession>A0A366FRP4</accession>
<protein>
    <recommendedName>
        <fullName evidence="2">Chromosome partitioning protein ParA</fullName>
    </recommendedName>
</protein>
<reference evidence="4 5" key="1">
    <citation type="submission" date="2018-06" db="EMBL/GenBank/DDBJ databases">
        <title>Genomic Encyclopedia of Type Strains, Phase IV (KMG-IV): sequencing the most valuable type-strain genomes for metagenomic binning, comparative biology and taxonomic classification.</title>
        <authorList>
            <person name="Goeker M."/>
        </authorList>
    </citation>
    <scope>NUCLEOTIDE SEQUENCE [LARGE SCALE GENOMIC DNA]</scope>
    <source>
        <strain evidence="4 5">DSM 24875</strain>
    </source>
</reference>
<dbReference type="PANTHER" id="PTHR13696:SF52">
    <property type="entry name" value="PARA FAMILY PROTEIN CT_582"/>
    <property type="match status" value="1"/>
</dbReference>
<dbReference type="AlphaFoldDB" id="A0A366FRP4"/>
<dbReference type="SUPFAM" id="SSF52540">
    <property type="entry name" value="P-loop containing nucleoside triphosphate hydrolases"/>
    <property type="match status" value="1"/>
</dbReference>
<dbReference type="OrthoDB" id="9815116at2"/>
<evidence type="ECO:0000256" key="2">
    <source>
        <dbReference type="ARBA" id="ARBA00074747"/>
    </source>
</evidence>
<proteinExistence type="predicted"/>
<feature type="domain" description="AAA" evidence="3">
    <location>
        <begin position="19"/>
        <end position="201"/>
    </location>
</feature>
<dbReference type="Gene3D" id="3.40.50.300">
    <property type="entry name" value="P-loop containing nucleotide triphosphate hydrolases"/>
    <property type="match status" value="1"/>
</dbReference>
<dbReference type="Proteomes" id="UP000253529">
    <property type="component" value="Unassembled WGS sequence"/>
</dbReference>
<sequence length="282" mass="30189">MAAVIPPDEGDAKRAAKPRVLVMANQKGGVGKTTTAINLGTALAAIGERVLIIDLDPQGNASTGLGIDRKARATSSYDALIGERSLSEVITPTAVPRLSIAPSTMDLLGVELEIAGESDRSYKLRKALLAFFESDRTRPDPVTYVLVDCPPSLNLLTINALAAADAVVVPLQCEFFALEGLSQLLTTVDQVRRTLNPALTIHGVVLTMFDPRNSLAGQVVADVRAHMGDKVYDTVIPRNVRISEAPSHGKPALLYDLRCAGSQAYLKLASEVIQREGRWRPA</sequence>
<dbReference type="RefSeq" id="WP_113888211.1">
    <property type="nucleotide sequence ID" value="NZ_QNRK01000005.1"/>
</dbReference>
<dbReference type="FunFam" id="3.40.50.300:FF:000285">
    <property type="entry name" value="Sporulation initiation inhibitor Soj"/>
    <property type="match status" value="1"/>
</dbReference>
<dbReference type="Pfam" id="PF13614">
    <property type="entry name" value="AAA_31"/>
    <property type="match status" value="1"/>
</dbReference>
<dbReference type="EMBL" id="QNRK01000005">
    <property type="protein sequence ID" value="RBP16399.1"/>
    <property type="molecule type" value="Genomic_DNA"/>
</dbReference>
<evidence type="ECO:0000313" key="4">
    <source>
        <dbReference type="EMBL" id="RBP16399.1"/>
    </source>
</evidence>
<keyword evidence="5" id="KW-1185">Reference proteome</keyword>
<dbReference type="InterPro" id="IPR025669">
    <property type="entry name" value="AAA_dom"/>
</dbReference>
<dbReference type="InterPro" id="IPR050678">
    <property type="entry name" value="DNA_Partitioning_ATPase"/>
</dbReference>
<organism evidence="4 5">
    <name type="scientific">Roseiarcus fermentans</name>
    <dbReference type="NCBI Taxonomy" id="1473586"/>
    <lineage>
        <taxon>Bacteria</taxon>
        <taxon>Pseudomonadati</taxon>
        <taxon>Pseudomonadota</taxon>
        <taxon>Alphaproteobacteria</taxon>
        <taxon>Hyphomicrobiales</taxon>
        <taxon>Roseiarcaceae</taxon>
        <taxon>Roseiarcus</taxon>
    </lineage>
</organism>
<dbReference type="InterPro" id="IPR027417">
    <property type="entry name" value="P-loop_NTPase"/>
</dbReference>
<dbReference type="CDD" id="cd02042">
    <property type="entry name" value="ParAB_family"/>
    <property type="match status" value="1"/>
</dbReference>
<evidence type="ECO:0000313" key="5">
    <source>
        <dbReference type="Proteomes" id="UP000253529"/>
    </source>
</evidence>
<gene>
    <name evidence="4" type="ORF">DFR50_10540</name>
</gene>